<dbReference type="Proteomes" id="UP000182360">
    <property type="component" value="Unassembled WGS sequence"/>
</dbReference>
<organism evidence="1 2">
    <name type="scientific">Treponema bryantii</name>
    <dbReference type="NCBI Taxonomy" id="163"/>
    <lineage>
        <taxon>Bacteria</taxon>
        <taxon>Pseudomonadati</taxon>
        <taxon>Spirochaetota</taxon>
        <taxon>Spirochaetia</taxon>
        <taxon>Spirochaetales</taxon>
        <taxon>Treponemataceae</taxon>
        <taxon>Treponema</taxon>
    </lineage>
</organism>
<dbReference type="OrthoDB" id="227636at2"/>
<accession>A0A1H9B4Y2</accession>
<evidence type="ECO:0000313" key="1">
    <source>
        <dbReference type="EMBL" id="SEP83787.1"/>
    </source>
</evidence>
<protein>
    <submittedName>
        <fullName evidence="1">Uncharacterized protein</fullName>
    </submittedName>
</protein>
<gene>
    <name evidence="1" type="ORF">SAMN04487977_101572</name>
</gene>
<reference evidence="1 2" key="1">
    <citation type="submission" date="2016-10" db="EMBL/GenBank/DDBJ databases">
        <authorList>
            <person name="de Groot N.N."/>
        </authorList>
    </citation>
    <scope>NUCLEOTIDE SEQUENCE [LARGE SCALE GENOMIC DNA]</scope>
    <source>
        <strain evidence="1 2">B25</strain>
    </source>
</reference>
<dbReference type="RefSeq" id="WP_074640690.1">
    <property type="nucleotide sequence ID" value="NZ_FOFU01000001.1"/>
</dbReference>
<proteinExistence type="predicted"/>
<dbReference type="AlphaFoldDB" id="A0A1H9B4Y2"/>
<dbReference type="EMBL" id="FOFU01000001">
    <property type="protein sequence ID" value="SEP83787.1"/>
    <property type="molecule type" value="Genomic_DNA"/>
</dbReference>
<name>A0A1H9B4Y2_9SPIR</name>
<evidence type="ECO:0000313" key="2">
    <source>
        <dbReference type="Proteomes" id="UP000182360"/>
    </source>
</evidence>
<sequence length="310" mass="35914">MIYSGFRLRESAVETIDCTDLAVIKVPTTDESGIQVQSIHFHEDLRGLIWFADSPVKNIDPKQFVNKIETESVTLEFTIPGYLEPSMIFTSEPVEFSDSADEPLLDVMYYDLDPQQKGEYLKFLQNPYEHTDISYLMLLYHGLERHLWEGNWRKAVNVILKLRYFHKDKIFLDRSCRALLLTAIKKDCGEIALALIEQSHGTNIPITEYFLCASSFNLHITSTEIVRYASWFGVDSKLNRNKITENIKKLVGREYLLVSDVLSDEYIQNMPLNLVKIFDNTSLRDAVCSIPLFNQDYKMRNIIQSLCEQM</sequence>
<keyword evidence="2" id="KW-1185">Reference proteome</keyword>